<keyword evidence="1" id="KW-1133">Transmembrane helix</keyword>
<organism evidence="2 3">
    <name type="scientific">Lutibacter profundi</name>
    <dbReference type="NCBI Taxonomy" id="1622118"/>
    <lineage>
        <taxon>Bacteria</taxon>
        <taxon>Pseudomonadati</taxon>
        <taxon>Bacteroidota</taxon>
        <taxon>Flavobacteriia</taxon>
        <taxon>Flavobacteriales</taxon>
        <taxon>Flavobacteriaceae</taxon>
        <taxon>Lutibacter</taxon>
    </lineage>
</organism>
<dbReference type="PATRIC" id="fig|1622118.3.peg.1014"/>
<keyword evidence="1" id="KW-0472">Membrane</keyword>
<proteinExistence type="predicted"/>
<dbReference type="OrthoDB" id="582675at2"/>
<gene>
    <name evidence="2" type="ORF">Lupro_04845</name>
</gene>
<reference evidence="2 3" key="2">
    <citation type="journal article" date="2016" name="Int. J. Syst. Evol. Microbiol.">
        <title>Lutibacter profundi sp. nov., isolated from a deep-sea hydrothermal system on the Arctic Mid-Ocean Ridge and emended description of the genus Lutibacter.</title>
        <authorList>
            <person name="Le Moine Bauer S."/>
            <person name="Roalkvam I."/>
            <person name="Steen I.H."/>
            <person name="Dahle H."/>
        </authorList>
    </citation>
    <scope>NUCLEOTIDE SEQUENCE [LARGE SCALE GENOMIC DNA]</scope>
    <source>
        <strain evidence="2 3">LP1</strain>
    </source>
</reference>
<protein>
    <recommendedName>
        <fullName evidence="4">Bacterial Pleckstrin homology domain-containing protein</fullName>
    </recommendedName>
</protein>
<name>A0A0X8G5T5_9FLAO</name>
<evidence type="ECO:0008006" key="4">
    <source>
        <dbReference type="Google" id="ProtNLM"/>
    </source>
</evidence>
<dbReference type="STRING" id="1622118.Lupro_04845"/>
<keyword evidence="3" id="KW-1185">Reference proteome</keyword>
<dbReference type="AlphaFoldDB" id="A0A0X8G5T5"/>
<feature type="transmembrane region" description="Helical" evidence="1">
    <location>
        <begin position="46"/>
        <end position="67"/>
    </location>
</feature>
<evidence type="ECO:0000313" key="3">
    <source>
        <dbReference type="Proteomes" id="UP000059672"/>
    </source>
</evidence>
<keyword evidence="1" id="KW-0812">Transmembrane</keyword>
<sequence length="170" mass="19666">MKVYLEKQRFNQPLVIVGLSIAFIVIGFSTMKEWETIAQNSFTEKIGTLSGLLIIILVSLLFLNLNLKTRIDEKGIYYQYKPLHFSFRLITWESISKCYIRNYNGISEYGGWGIKFSFRKNSGRAFTTKGNIGLQIELKDGRKILIGTQKKEELQRVINTYQHKITSNEA</sequence>
<evidence type="ECO:0000313" key="2">
    <source>
        <dbReference type="EMBL" id="AMC10607.1"/>
    </source>
</evidence>
<dbReference type="KEGG" id="lut:Lupro_04845"/>
<evidence type="ECO:0000256" key="1">
    <source>
        <dbReference type="SAM" id="Phobius"/>
    </source>
</evidence>
<accession>A0A0X8G5T5</accession>
<dbReference type="RefSeq" id="WP_068206790.1">
    <property type="nucleotide sequence ID" value="NZ_CP013355.1"/>
</dbReference>
<reference evidence="3" key="1">
    <citation type="submission" date="2015-12" db="EMBL/GenBank/DDBJ databases">
        <title>Complete genome sequence of Lutibacter profundus strain LP1.</title>
        <authorList>
            <person name="Wissuwa J."/>
            <person name="Le Moine Bauer S."/>
            <person name="Stokke R."/>
            <person name="Dahle H."/>
            <person name="Steen I.H."/>
        </authorList>
    </citation>
    <scope>NUCLEOTIDE SEQUENCE [LARGE SCALE GENOMIC DNA]</scope>
    <source>
        <strain evidence="3">LP1</strain>
    </source>
</reference>
<feature type="transmembrane region" description="Helical" evidence="1">
    <location>
        <begin position="12"/>
        <end position="31"/>
    </location>
</feature>
<dbReference type="EMBL" id="CP013355">
    <property type="protein sequence ID" value="AMC10607.1"/>
    <property type="molecule type" value="Genomic_DNA"/>
</dbReference>
<dbReference type="Proteomes" id="UP000059672">
    <property type="component" value="Chromosome"/>
</dbReference>